<dbReference type="Pfam" id="PF00567">
    <property type="entry name" value="TUDOR"/>
    <property type="match status" value="1"/>
</dbReference>
<evidence type="ECO:0000259" key="8">
    <source>
        <dbReference type="PROSITE" id="PS50830"/>
    </source>
</evidence>
<evidence type="ECO:0000256" key="1">
    <source>
        <dbReference type="ARBA" id="ARBA00004496"/>
    </source>
</evidence>
<dbReference type="PANTHER" id="PTHR12302:SF2">
    <property type="entry name" value="STAPHYLOCOCCAL NUCLEASE DOMAIN-CONTAINING PROTEIN 1"/>
    <property type="match status" value="1"/>
</dbReference>
<dbReference type="SMART" id="SM00333">
    <property type="entry name" value="TUDOR"/>
    <property type="match status" value="1"/>
</dbReference>
<keyword evidence="3 5" id="KW-0963">Cytoplasm</keyword>
<name>A0A9N9RQD6_9DIPT</name>
<dbReference type="PROSITE" id="PS50304">
    <property type="entry name" value="TUDOR"/>
    <property type="match status" value="1"/>
</dbReference>
<dbReference type="Gene3D" id="2.40.50.90">
    <property type="match status" value="5"/>
</dbReference>
<dbReference type="GO" id="GO:0005634">
    <property type="term" value="C:nucleus"/>
    <property type="evidence" value="ECO:0007669"/>
    <property type="project" value="TreeGrafter"/>
</dbReference>
<feature type="domain" description="TNase-like" evidence="8">
    <location>
        <begin position="184"/>
        <end position="322"/>
    </location>
</feature>
<dbReference type="AlphaFoldDB" id="A0A9N9RQD6"/>
<dbReference type="InterPro" id="IPR016071">
    <property type="entry name" value="Staphylococal_nuclease_OB-fold"/>
</dbReference>
<dbReference type="EMBL" id="OU895877">
    <property type="protein sequence ID" value="CAG9801034.1"/>
    <property type="molecule type" value="Genomic_DNA"/>
</dbReference>
<dbReference type="FunFam" id="2.40.50.90:FF:000001">
    <property type="entry name" value="Staphylococcal nuclease domain-containing protein"/>
    <property type="match status" value="1"/>
</dbReference>
<reference evidence="9" key="1">
    <citation type="submission" date="2022-01" db="EMBL/GenBank/DDBJ databases">
        <authorList>
            <person name="King R."/>
        </authorList>
    </citation>
    <scope>NUCLEOTIDE SEQUENCE</scope>
</reference>
<dbReference type="Pfam" id="PF00565">
    <property type="entry name" value="SNase"/>
    <property type="match status" value="4"/>
</dbReference>
<dbReference type="PIRSF" id="PIRSF017179">
    <property type="entry name" value="RISC-Tudor-SN"/>
    <property type="match status" value="1"/>
</dbReference>
<feature type="domain" description="TNase-like" evidence="8">
    <location>
        <begin position="12"/>
        <end position="159"/>
    </location>
</feature>
<evidence type="ECO:0000313" key="9">
    <source>
        <dbReference type="EMBL" id="CAG9801034.1"/>
    </source>
</evidence>
<feature type="region of interest" description="Disordered" evidence="6">
    <location>
        <begin position="671"/>
        <end position="690"/>
    </location>
</feature>
<comment type="subcellular location">
    <subcellularLocation>
        <location evidence="1 5">Cytoplasm</location>
    </subcellularLocation>
</comment>
<dbReference type="InterPro" id="IPR002999">
    <property type="entry name" value="Tudor"/>
</dbReference>
<dbReference type="InterPro" id="IPR016685">
    <property type="entry name" value="Silence_cplx_Nase-comp_TudorSN"/>
</dbReference>
<gene>
    <name evidence="9" type="ORF">CHIRRI_LOCUS3969</name>
</gene>
<dbReference type="GO" id="GO:0006402">
    <property type="term" value="P:mRNA catabolic process"/>
    <property type="evidence" value="ECO:0007669"/>
    <property type="project" value="UniProtKB-UniRule"/>
</dbReference>
<feature type="domain" description="Tudor" evidence="7">
    <location>
        <begin position="744"/>
        <end position="802"/>
    </location>
</feature>
<dbReference type="GO" id="GO:0003723">
    <property type="term" value="F:RNA binding"/>
    <property type="evidence" value="ECO:0007669"/>
    <property type="project" value="UniProtKB-UniRule"/>
</dbReference>
<sequence length="920" mass="102904">MSAASQAPATLPLKKGIVKQVLSGDSVIIRGQPKNGPPAEKQINFSNVIAPKLARRPANPTDEASKDEPWAWEAREFLRQMIVGEEVYFQCERKPNATRDYGVIFLGKDPNNLTNITELAVSEGLLQVRREGVRSTPELQRLIELEDQAKAQGKGRYGSTSPVARSIVWQIENPRSFVDLQAGKPVRAIIEHVRDGSTVRAFLLPGFQYITLMISGIRCPGFRLDGDGKPDPSVVVPYAEEARFFVESRLLQRDVEIVLESNNNLNFVGTIMFPKGNIAEALLREGFAKCVDWSMAFMKSGVDKLRAAERQAKNNRSRLWKDYQPPTAQFSGKEKDFTGNVVEIHNGDAVSVKMPNGQIKKVFLSSIRPPREPAKVTADGEESKPVLSNKSGRPLFDVAWLFEAREFLRKKLIGKSVKCTLDYVSPARDNFPEKFCYTVSVGGSNVAEALVSKGLATVIRYRQDDDQRSSKYDDLMAAEAQATKQQKGLFAKKDVPVHRINDLTTSPESARIKHQYLPSWQRALRTEAIVEFVASGSRFRLFIPKESCLVTFLLAGITCPRSSRPAIEGKDATVGDPFGDEAYNFVKDRILQRDISVHCDTVDKAGNAVIGWLWLENNVNLSVALVEEGLATVHFTAEKSEHYRALKTAEDQAKAAKKKIWANWVEPVAEEPKAQEADDEVPETFEEKAPPERKMKLEKVVITEVTPELHFFAQSTDSGPKLEKLMSKLRQDFKASPPVPGSFTPKRDDLCAAKFSEDEEWYRAKVIKSDKHQATIKYIDYGNTETVPITRLAYLPPAFTSDSAFAQEYALAWAILPPDEEDKIEAYKTFAHDVLNKTVNLNVEFVNNGVSNATLYDVTSKADLGKGLVQDGFIIVEKRPGRKFAKYVNEYKEAEQQARKSHIGIWKYGDISEDNAVEFG</sequence>
<dbReference type="FunFam" id="2.40.50.90:FF:000018">
    <property type="entry name" value="Ribonuclease"/>
    <property type="match status" value="1"/>
</dbReference>
<dbReference type="SUPFAM" id="SSF50199">
    <property type="entry name" value="Staphylococcal nuclease"/>
    <property type="match status" value="5"/>
</dbReference>
<dbReference type="GO" id="GO:0005829">
    <property type="term" value="C:cytosol"/>
    <property type="evidence" value="ECO:0007669"/>
    <property type="project" value="UniProtKB-UniRule"/>
</dbReference>
<dbReference type="OrthoDB" id="10023235at2759"/>
<accession>A0A9N9RQD6</accession>
<dbReference type="GO" id="GO:0031047">
    <property type="term" value="P:regulatory ncRNA-mediated gene silencing"/>
    <property type="evidence" value="ECO:0007669"/>
    <property type="project" value="UniProtKB-UniRule"/>
</dbReference>
<dbReference type="InterPro" id="IPR035437">
    <property type="entry name" value="SNase_OB-fold_sf"/>
</dbReference>
<dbReference type="CDD" id="cd20433">
    <property type="entry name" value="Tudor_TDRD11"/>
    <property type="match status" value="1"/>
</dbReference>
<reference evidence="9" key="2">
    <citation type="submission" date="2022-10" db="EMBL/GenBank/DDBJ databases">
        <authorList>
            <consortium name="ENA_rothamsted_submissions"/>
            <consortium name="culmorum"/>
            <person name="King R."/>
        </authorList>
    </citation>
    <scope>NUCLEOTIDE SEQUENCE</scope>
</reference>
<dbReference type="PROSITE" id="PS50830">
    <property type="entry name" value="TNASE_3"/>
    <property type="match status" value="4"/>
</dbReference>
<dbReference type="PANTHER" id="PTHR12302">
    <property type="entry name" value="EBNA2 BINDING PROTEIN P100"/>
    <property type="match status" value="1"/>
</dbReference>
<keyword evidence="4" id="KW-0677">Repeat</keyword>
<evidence type="ECO:0000256" key="6">
    <source>
        <dbReference type="SAM" id="MobiDB-lite"/>
    </source>
</evidence>
<dbReference type="GO" id="GO:0031332">
    <property type="term" value="C:RNAi effector complex"/>
    <property type="evidence" value="ECO:0007669"/>
    <property type="project" value="InterPro"/>
</dbReference>
<proteinExistence type="predicted"/>
<evidence type="ECO:0000259" key="7">
    <source>
        <dbReference type="PROSITE" id="PS50304"/>
    </source>
</evidence>
<dbReference type="CDD" id="cd00175">
    <property type="entry name" value="SNc"/>
    <property type="match status" value="1"/>
</dbReference>
<feature type="domain" description="TNase-like" evidence="8">
    <location>
        <begin position="335"/>
        <end position="492"/>
    </location>
</feature>
<dbReference type="InterPro" id="IPR047386">
    <property type="entry name" value="Tudor_TDRD11"/>
</dbReference>
<keyword evidence="10" id="KW-1185">Reference proteome</keyword>
<evidence type="ECO:0000256" key="2">
    <source>
        <dbReference type="ARBA" id="ARBA00017230"/>
    </source>
</evidence>
<dbReference type="SUPFAM" id="SSF63748">
    <property type="entry name" value="Tudor/PWWP/MBT"/>
    <property type="match status" value="1"/>
</dbReference>
<feature type="domain" description="TNase-like" evidence="8">
    <location>
        <begin position="524"/>
        <end position="663"/>
    </location>
</feature>
<dbReference type="FunFam" id="2.30.30.140:FF:000018">
    <property type="entry name" value="Serine/threonine-protein kinase 31"/>
    <property type="match status" value="1"/>
</dbReference>
<protein>
    <recommendedName>
        <fullName evidence="2">Staphylococcal nuclease domain-containing protein 1</fullName>
    </recommendedName>
</protein>
<evidence type="ECO:0000313" key="10">
    <source>
        <dbReference type="Proteomes" id="UP001153620"/>
    </source>
</evidence>
<evidence type="ECO:0000256" key="3">
    <source>
        <dbReference type="ARBA" id="ARBA00022490"/>
    </source>
</evidence>
<evidence type="ECO:0000256" key="4">
    <source>
        <dbReference type="ARBA" id="ARBA00022737"/>
    </source>
</evidence>
<dbReference type="SMART" id="SM00318">
    <property type="entry name" value="SNc"/>
    <property type="match status" value="4"/>
</dbReference>
<dbReference type="Gene3D" id="2.30.30.140">
    <property type="match status" value="1"/>
</dbReference>
<dbReference type="GO" id="GO:0004518">
    <property type="term" value="F:nuclease activity"/>
    <property type="evidence" value="ECO:0007669"/>
    <property type="project" value="TreeGrafter"/>
</dbReference>
<evidence type="ECO:0000256" key="5">
    <source>
        <dbReference type="PIRNR" id="PIRNR017179"/>
    </source>
</evidence>
<dbReference type="FunFam" id="2.40.50.90:FF:000002">
    <property type="entry name" value="Staphylococcal nuclease domain-containing protein"/>
    <property type="match status" value="1"/>
</dbReference>
<dbReference type="Proteomes" id="UP001153620">
    <property type="component" value="Chromosome 1"/>
</dbReference>
<organism evidence="9 10">
    <name type="scientific">Chironomus riparius</name>
    <dbReference type="NCBI Taxonomy" id="315576"/>
    <lineage>
        <taxon>Eukaryota</taxon>
        <taxon>Metazoa</taxon>
        <taxon>Ecdysozoa</taxon>
        <taxon>Arthropoda</taxon>
        <taxon>Hexapoda</taxon>
        <taxon>Insecta</taxon>
        <taxon>Pterygota</taxon>
        <taxon>Neoptera</taxon>
        <taxon>Endopterygota</taxon>
        <taxon>Diptera</taxon>
        <taxon>Nematocera</taxon>
        <taxon>Chironomoidea</taxon>
        <taxon>Chironomidae</taxon>
        <taxon>Chironominae</taxon>
        <taxon>Chironomus</taxon>
    </lineage>
</organism>